<dbReference type="Proteomes" id="UP000324907">
    <property type="component" value="Unassembled WGS sequence"/>
</dbReference>
<dbReference type="Pfam" id="PF00335">
    <property type="entry name" value="Tetraspanin"/>
    <property type="match status" value="1"/>
</dbReference>
<evidence type="ECO:0000313" key="7">
    <source>
        <dbReference type="EMBL" id="KAA0146453.1"/>
    </source>
</evidence>
<dbReference type="GO" id="GO:0016020">
    <property type="term" value="C:membrane"/>
    <property type="evidence" value="ECO:0007669"/>
    <property type="project" value="UniProtKB-SubCell"/>
</dbReference>
<evidence type="ECO:0000256" key="1">
    <source>
        <dbReference type="ARBA" id="ARBA00004141"/>
    </source>
</evidence>
<keyword evidence="12" id="KW-1185">Reference proteome</keyword>
<keyword evidence="2 5" id="KW-0812">Transmembrane</keyword>
<evidence type="ECO:0000313" key="13">
    <source>
        <dbReference type="Proteomes" id="UP000324907"/>
    </source>
</evidence>
<evidence type="ECO:0000256" key="5">
    <source>
        <dbReference type="SAM" id="Phobius"/>
    </source>
</evidence>
<dbReference type="InterPro" id="IPR018499">
    <property type="entry name" value="Tetraspanin/Peripherin"/>
</dbReference>
<evidence type="ECO:0000313" key="9">
    <source>
        <dbReference type="EMBL" id="KAA0160837.1"/>
    </source>
</evidence>
<keyword evidence="3 5" id="KW-1133">Transmembrane helix</keyword>
<accession>A0A5A8CNZ6</accession>
<organism evidence="8 13">
    <name type="scientific">Cafeteria roenbergensis</name>
    <name type="common">Marine flagellate</name>
    <dbReference type="NCBI Taxonomy" id="33653"/>
    <lineage>
        <taxon>Eukaryota</taxon>
        <taxon>Sar</taxon>
        <taxon>Stramenopiles</taxon>
        <taxon>Bigyra</taxon>
        <taxon>Opalozoa</taxon>
        <taxon>Bicosoecida</taxon>
        <taxon>Cafeteriaceae</taxon>
        <taxon>Cafeteria</taxon>
    </lineage>
</organism>
<dbReference type="AlphaFoldDB" id="A0A5A8CNZ6"/>
<evidence type="ECO:0000256" key="4">
    <source>
        <dbReference type="ARBA" id="ARBA00023136"/>
    </source>
</evidence>
<evidence type="ECO:0000313" key="12">
    <source>
        <dbReference type="Proteomes" id="UP000323011"/>
    </source>
</evidence>
<reference evidence="11 12" key="1">
    <citation type="submission" date="2019-07" db="EMBL/GenBank/DDBJ databases">
        <title>Genomes of Cafeteria roenbergensis.</title>
        <authorList>
            <person name="Fischer M.G."/>
            <person name="Hackl T."/>
            <person name="Roman M."/>
        </authorList>
    </citation>
    <scope>NUCLEOTIDE SEQUENCE [LARGE SCALE GENOMIC DNA]</scope>
    <source>
        <strain evidence="7 12">BVI</strain>
        <strain evidence="9 14">Cflag</strain>
        <strain evidence="10 11">E4-10P</strain>
        <strain evidence="8 13">RCC970-E3</strain>
    </source>
</reference>
<keyword evidence="4 5" id="KW-0472">Membrane</keyword>
<dbReference type="EMBL" id="VLTN01000086">
    <property type="protein sequence ID" value="KAA0146453.1"/>
    <property type="molecule type" value="Genomic_DNA"/>
</dbReference>
<dbReference type="EMBL" id="VLTM01000040">
    <property type="protein sequence ID" value="KAA0160837.1"/>
    <property type="molecule type" value="Genomic_DNA"/>
</dbReference>
<protein>
    <submittedName>
        <fullName evidence="8">Uncharacterized protein</fullName>
    </submittedName>
</protein>
<dbReference type="Proteomes" id="UP000325113">
    <property type="component" value="Unassembled WGS sequence"/>
</dbReference>
<evidence type="ECO:0000256" key="2">
    <source>
        <dbReference type="ARBA" id="ARBA00022692"/>
    </source>
</evidence>
<feature type="transmembrane region" description="Helical" evidence="5">
    <location>
        <begin position="194"/>
        <end position="212"/>
    </location>
</feature>
<proteinExistence type="predicted"/>
<reference evidence="6" key="2">
    <citation type="submission" date="2021-01" db="EMBL/GenBank/DDBJ databases">
        <authorList>
            <person name="Corre E."/>
            <person name="Pelletier E."/>
            <person name="Niang G."/>
            <person name="Scheremetjew M."/>
            <person name="Finn R."/>
            <person name="Kale V."/>
            <person name="Holt S."/>
            <person name="Cochrane G."/>
            <person name="Meng A."/>
            <person name="Brown T."/>
            <person name="Cohen L."/>
        </authorList>
    </citation>
    <scope>NUCLEOTIDE SEQUENCE</scope>
    <source>
        <strain evidence="6">E4-10</strain>
    </source>
</reference>
<dbReference type="EMBL" id="HBET01011512">
    <property type="protein sequence ID" value="CAD8563590.1"/>
    <property type="molecule type" value="Transcribed_RNA"/>
</dbReference>
<dbReference type="EMBL" id="VLTL01000187">
    <property type="protein sequence ID" value="KAA0154832.1"/>
    <property type="molecule type" value="Genomic_DNA"/>
</dbReference>
<evidence type="ECO:0000313" key="14">
    <source>
        <dbReference type="Proteomes" id="UP000325113"/>
    </source>
</evidence>
<dbReference type="Proteomes" id="UP000322899">
    <property type="component" value="Unassembled WGS sequence"/>
</dbReference>
<evidence type="ECO:0000313" key="10">
    <source>
        <dbReference type="EMBL" id="KAA0173561.1"/>
    </source>
</evidence>
<feature type="transmembrane region" description="Helical" evidence="5">
    <location>
        <begin position="21"/>
        <end position="42"/>
    </location>
</feature>
<name>A0A5A8CNZ6_CAFRO</name>
<comment type="subcellular location">
    <subcellularLocation>
        <location evidence="1">Membrane</location>
        <topology evidence="1">Multi-pass membrane protein</topology>
    </subcellularLocation>
</comment>
<evidence type="ECO:0000313" key="6">
    <source>
        <dbReference type="EMBL" id="CAD8563590.1"/>
    </source>
</evidence>
<gene>
    <name evidence="6" type="ORF">CROE0942_LOCUS7967</name>
    <name evidence="10" type="ORF">FNF27_04897</name>
    <name evidence="8" type="ORF">FNF28_06795</name>
    <name evidence="7" type="ORF">FNF29_08029</name>
    <name evidence="9" type="ORF">FNF31_04095</name>
</gene>
<dbReference type="Proteomes" id="UP000323011">
    <property type="component" value="Unassembled WGS sequence"/>
</dbReference>
<evidence type="ECO:0000256" key="3">
    <source>
        <dbReference type="ARBA" id="ARBA00022989"/>
    </source>
</evidence>
<evidence type="ECO:0000313" key="8">
    <source>
        <dbReference type="EMBL" id="KAA0154832.1"/>
    </source>
</evidence>
<sequence>MCSAESCGFCRFLSHLISVGVYRFVFAVLLMLNITLAFVWMGQSMDFRNETPFRFASEVWPVAEFAMGLVLVFVTMFGCFSNAFRGNPVHTQNVYRFLAAAVGGLALVVGAVFIVAASDKATVGGMIEYGWNNVFHDELSQDHIRAAQAQYHCCGFFTQEKDRAVAPCPVGARAGCQQPLVDEYTRLMTQMGSWLIYGVVVCLLTVAWLYCYEEGYYHEMMKKGRDVYRDDDLPFFGEDAAEPQVPLGARRVLNEFAELYKPSQDDDLAGGGRDGDDDDLDTGVFVRLHKGDGAAV</sequence>
<evidence type="ECO:0000313" key="11">
    <source>
        <dbReference type="Proteomes" id="UP000322899"/>
    </source>
</evidence>
<feature type="transmembrane region" description="Helical" evidence="5">
    <location>
        <begin position="62"/>
        <end position="83"/>
    </location>
</feature>
<dbReference type="EMBL" id="VLTO01000031">
    <property type="protein sequence ID" value="KAA0173561.1"/>
    <property type="molecule type" value="Genomic_DNA"/>
</dbReference>
<feature type="transmembrane region" description="Helical" evidence="5">
    <location>
        <begin position="95"/>
        <end position="116"/>
    </location>
</feature>